<keyword evidence="16" id="KW-1185">Reference proteome</keyword>
<keyword evidence="8" id="KW-0915">Sodium</keyword>
<keyword evidence="6" id="KW-0769">Symport</keyword>
<dbReference type="EMBL" id="CP035033">
    <property type="protein sequence ID" value="QAB15486.1"/>
    <property type="molecule type" value="Genomic_DNA"/>
</dbReference>
<reference evidence="15 16" key="1">
    <citation type="journal article" date="2018" name="Environ. Microbiol.">
        <title>Genomes of ubiquitous marine and hypersaline Hydrogenovibrio, Thiomicrorhabdus and Thiomicrospira spp. encode a diversity of mechanisms to sustain chemolithoautotrophy in heterogeneous environments.</title>
        <authorList>
            <person name="Scott K.M."/>
            <person name="Williams J."/>
            <person name="Porter C.M.B."/>
            <person name="Russel S."/>
            <person name="Harmer T.L."/>
            <person name="Paul J.H."/>
            <person name="Antonen K.M."/>
            <person name="Bridges M.K."/>
            <person name="Camper G.J."/>
            <person name="Campla C.K."/>
            <person name="Casella L.G."/>
            <person name="Chase E."/>
            <person name="Conrad J.W."/>
            <person name="Cruz M.C."/>
            <person name="Dunlap D.S."/>
            <person name="Duran L."/>
            <person name="Fahsbender E.M."/>
            <person name="Goldsmith D.B."/>
            <person name="Keeley R.F."/>
            <person name="Kondoff M.R."/>
            <person name="Kussy B.I."/>
            <person name="Lane M.K."/>
            <person name="Lawler S."/>
            <person name="Leigh B.A."/>
            <person name="Lewis C."/>
            <person name="Lostal L.M."/>
            <person name="Marking D."/>
            <person name="Mancera P.A."/>
            <person name="McClenthan E.C."/>
            <person name="McIntyre E.A."/>
            <person name="Mine J.A."/>
            <person name="Modi S."/>
            <person name="Moore B.D."/>
            <person name="Morgan W.A."/>
            <person name="Nelson K.M."/>
            <person name="Nguyen K.N."/>
            <person name="Ogburn N."/>
            <person name="Parrino D.G."/>
            <person name="Pedapudi A.D."/>
            <person name="Pelham R.P."/>
            <person name="Preece A.M."/>
            <person name="Rampersad E.A."/>
            <person name="Richardson J.C."/>
            <person name="Rodgers C.M."/>
            <person name="Schaffer B.L."/>
            <person name="Sheridan N.E."/>
            <person name="Solone M.R."/>
            <person name="Staley Z.R."/>
            <person name="Tabuchi M."/>
            <person name="Waide R.J."/>
            <person name="Wanjugi P.W."/>
            <person name="Young S."/>
            <person name="Clum A."/>
            <person name="Daum C."/>
            <person name="Huntemann M."/>
            <person name="Ivanova N."/>
            <person name="Kyrpides N."/>
            <person name="Mikhailova N."/>
            <person name="Palaniappan K."/>
            <person name="Pillay M."/>
            <person name="Reddy T.B.K."/>
            <person name="Shapiro N."/>
            <person name="Stamatis D."/>
            <person name="Varghese N."/>
            <person name="Woyke T."/>
            <person name="Boden R."/>
            <person name="Freyermuth S.K."/>
            <person name="Kerfeld C.A."/>
        </authorList>
    </citation>
    <scope>NUCLEOTIDE SEQUENCE [LARGE SCALE GENOMIC DNA]</scope>
    <source>
        <strain evidence="15 16">JR-2</strain>
    </source>
</reference>
<dbReference type="GO" id="GO:0005886">
    <property type="term" value="C:plasma membrane"/>
    <property type="evidence" value="ECO:0007669"/>
    <property type="project" value="UniProtKB-SubCell"/>
</dbReference>
<feature type="transmembrane region" description="Helical" evidence="14">
    <location>
        <begin position="90"/>
        <end position="114"/>
    </location>
</feature>
<evidence type="ECO:0000256" key="3">
    <source>
        <dbReference type="ARBA" id="ARBA00022448"/>
    </source>
</evidence>
<feature type="transmembrane region" description="Helical" evidence="14">
    <location>
        <begin position="233"/>
        <end position="252"/>
    </location>
</feature>
<sequence length="288" mass="31717">MAQSIVMLGGMLMMVYFGVVSLGSFGDINHLLHEVSSDYMFWFPSDLNAFSAILFIIGWVFGGMGVIGQPHVVIRFMTLHPDRTPREMQFYYYGWFTVFYGLTIIVGLLSRLLIPSTDNFDAEMALPLLADQLMPDMFAGLMLAALFAATMSTVDSLILSCSASLTRDLRNTPTNSLMLTKLATFTILVVAVSIALSNNQTVFSLVLDAWGLLGSAFGPLIIWLALKQRINQAWAILTILVGMLSFTLISYFGWLSFVYTITFGFLFGLGTAFLGSRFIPVAANKNPG</sequence>
<feature type="transmembrane region" description="Helical" evidence="14">
    <location>
        <begin position="177"/>
        <end position="196"/>
    </location>
</feature>
<comment type="similarity">
    <text evidence="2 13">Belongs to the sodium:solute symporter (SSF) (TC 2.A.21) family.</text>
</comment>
<dbReference type="InterPro" id="IPR001734">
    <property type="entry name" value="Na/solute_symporter"/>
</dbReference>
<accession>A0A410H3K1</accession>
<dbReference type="PANTHER" id="PTHR48086:SF3">
    <property type="entry name" value="SODIUM_PROLINE SYMPORTER"/>
    <property type="match status" value="1"/>
</dbReference>
<dbReference type="GO" id="GO:0015293">
    <property type="term" value="F:symporter activity"/>
    <property type="evidence" value="ECO:0007669"/>
    <property type="project" value="UniProtKB-KW"/>
</dbReference>
<evidence type="ECO:0000256" key="5">
    <source>
        <dbReference type="ARBA" id="ARBA00022692"/>
    </source>
</evidence>
<gene>
    <name evidence="15" type="ORF">EPV75_07315</name>
</gene>
<feature type="transmembrane region" description="Helical" evidence="14">
    <location>
        <begin position="48"/>
        <end position="69"/>
    </location>
</feature>
<dbReference type="Gene3D" id="1.20.1730.10">
    <property type="entry name" value="Sodium/glucose cotransporter"/>
    <property type="match status" value="1"/>
</dbReference>
<comment type="catalytic activity">
    <reaction evidence="12">
        <text>L-proline(in) + Na(+)(in) = L-proline(out) + Na(+)(out)</text>
        <dbReference type="Rhea" id="RHEA:28967"/>
        <dbReference type="ChEBI" id="CHEBI:29101"/>
        <dbReference type="ChEBI" id="CHEBI:60039"/>
    </reaction>
</comment>
<keyword evidence="7 14" id="KW-1133">Transmembrane helix</keyword>
<proteinExistence type="inferred from homology"/>
<evidence type="ECO:0000313" key="16">
    <source>
        <dbReference type="Proteomes" id="UP000285478"/>
    </source>
</evidence>
<feature type="transmembrane region" description="Helical" evidence="14">
    <location>
        <begin position="202"/>
        <end position="226"/>
    </location>
</feature>
<keyword evidence="11" id="KW-0739">Sodium transport</keyword>
<organism evidence="15 16">
    <name type="scientific">Hydrogenovibrio thermophilus</name>
    <dbReference type="NCBI Taxonomy" id="265883"/>
    <lineage>
        <taxon>Bacteria</taxon>
        <taxon>Pseudomonadati</taxon>
        <taxon>Pseudomonadota</taxon>
        <taxon>Gammaproteobacteria</taxon>
        <taxon>Thiotrichales</taxon>
        <taxon>Piscirickettsiaceae</taxon>
        <taxon>Hydrogenovibrio</taxon>
    </lineage>
</organism>
<dbReference type="InterPro" id="IPR050277">
    <property type="entry name" value="Sodium:Solute_Symporter"/>
</dbReference>
<feature type="transmembrane region" description="Helical" evidence="14">
    <location>
        <begin position="137"/>
        <end position="165"/>
    </location>
</feature>
<evidence type="ECO:0000256" key="2">
    <source>
        <dbReference type="ARBA" id="ARBA00006434"/>
    </source>
</evidence>
<evidence type="ECO:0000256" key="9">
    <source>
        <dbReference type="ARBA" id="ARBA00023065"/>
    </source>
</evidence>
<name>A0A410H3K1_9GAMM</name>
<dbReference type="PANTHER" id="PTHR48086">
    <property type="entry name" value="SODIUM/PROLINE SYMPORTER-RELATED"/>
    <property type="match status" value="1"/>
</dbReference>
<keyword evidence="10 14" id="KW-0472">Membrane</keyword>
<feature type="transmembrane region" description="Helical" evidence="14">
    <location>
        <begin position="258"/>
        <end position="279"/>
    </location>
</feature>
<evidence type="ECO:0000256" key="14">
    <source>
        <dbReference type="SAM" id="Phobius"/>
    </source>
</evidence>
<dbReference type="Proteomes" id="UP000285478">
    <property type="component" value="Chromosome"/>
</dbReference>
<keyword evidence="3" id="KW-0813">Transport</keyword>
<evidence type="ECO:0000256" key="11">
    <source>
        <dbReference type="ARBA" id="ARBA00023201"/>
    </source>
</evidence>
<evidence type="ECO:0008006" key="17">
    <source>
        <dbReference type="Google" id="ProtNLM"/>
    </source>
</evidence>
<dbReference type="InterPro" id="IPR038377">
    <property type="entry name" value="Na/Glc_symporter_sf"/>
</dbReference>
<dbReference type="GO" id="GO:0006814">
    <property type="term" value="P:sodium ion transport"/>
    <property type="evidence" value="ECO:0007669"/>
    <property type="project" value="UniProtKB-KW"/>
</dbReference>
<keyword evidence="9" id="KW-0406">Ion transport</keyword>
<comment type="subcellular location">
    <subcellularLocation>
        <location evidence="1">Cell membrane</location>
        <topology evidence="1">Multi-pass membrane protein</topology>
    </subcellularLocation>
</comment>
<keyword evidence="4" id="KW-1003">Cell membrane</keyword>
<keyword evidence="5 14" id="KW-0812">Transmembrane</keyword>
<evidence type="ECO:0000256" key="10">
    <source>
        <dbReference type="ARBA" id="ARBA00023136"/>
    </source>
</evidence>
<dbReference type="RefSeq" id="WP_128384951.1">
    <property type="nucleotide sequence ID" value="NZ_CP035033.1"/>
</dbReference>
<evidence type="ECO:0000256" key="13">
    <source>
        <dbReference type="RuleBase" id="RU362091"/>
    </source>
</evidence>
<feature type="transmembrane region" description="Helical" evidence="14">
    <location>
        <begin position="7"/>
        <end position="28"/>
    </location>
</feature>
<dbReference type="PROSITE" id="PS50283">
    <property type="entry name" value="NA_SOLUT_SYMP_3"/>
    <property type="match status" value="1"/>
</dbReference>
<evidence type="ECO:0000313" key="15">
    <source>
        <dbReference type="EMBL" id="QAB15486.1"/>
    </source>
</evidence>
<evidence type="ECO:0000256" key="4">
    <source>
        <dbReference type="ARBA" id="ARBA00022475"/>
    </source>
</evidence>
<evidence type="ECO:0000256" key="7">
    <source>
        <dbReference type="ARBA" id="ARBA00022989"/>
    </source>
</evidence>
<dbReference type="AlphaFoldDB" id="A0A410H3K1"/>
<dbReference type="KEGG" id="htr:EPV75_07315"/>
<evidence type="ECO:0000256" key="6">
    <source>
        <dbReference type="ARBA" id="ARBA00022847"/>
    </source>
</evidence>
<evidence type="ECO:0000256" key="1">
    <source>
        <dbReference type="ARBA" id="ARBA00004651"/>
    </source>
</evidence>
<dbReference type="Pfam" id="PF00474">
    <property type="entry name" value="SSF"/>
    <property type="match status" value="1"/>
</dbReference>
<protein>
    <recommendedName>
        <fullName evidence="17">Sodium/proline symporter</fullName>
    </recommendedName>
</protein>
<evidence type="ECO:0000256" key="12">
    <source>
        <dbReference type="ARBA" id="ARBA00033708"/>
    </source>
</evidence>
<evidence type="ECO:0000256" key="8">
    <source>
        <dbReference type="ARBA" id="ARBA00023053"/>
    </source>
</evidence>